<evidence type="ECO:0000313" key="2">
    <source>
        <dbReference type="Proteomes" id="UP000278627"/>
    </source>
</evidence>
<proteinExistence type="predicted"/>
<name>A0A0N4SYN5_BRUPA</name>
<sequence>MPEGIKVVVAYVNLRTAAYRPIFFPLLLFLLRDEMFQKCRIVPRIAGRERISRTVLLSSWMRRTESYEKICKLDIELQEEICSANKKSCIDQIRLRPNEPNSPSSYLIPLSQSNNICDNSEKIKGQRDKQT</sequence>
<dbReference type="EMBL" id="UZAD01000048">
    <property type="protein sequence ID" value="VDN82040.1"/>
    <property type="molecule type" value="Genomic_DNA"/>
</dbReference>
<gene>
    <name evidence="1" type="ORF">BPAG_LOCUS854</name>
</gene>
<dbReference type="AlphaFoldDB" id="A0A0N4SYN5"/>
<reference evidence="3" key="1">
    <citation type="submission" date="2017-02" db="UniProtKB">
        <authorList>
            <consortium name="WormBaseParasite"/>
        </authorList>
    </citation>
    <scope>IDENTIFICATION</scope>
</reference>
<keyword evidence="2" id="KW-1185">Reference proteome</keyword>
<dbReference type="WBParaSite" id="BPAG_0000085301-mRNA-1">
    <property type="protein sequence ID" value="BPAG_0000085301-mRNA-1"/>
    <property type="gene ID" value="BPAG_0000085301"/>
</dbReference>
<evidence type="ECO:0000313" key="1">
    <source>
        <dbReference type="EMBL" id="VDN82040.1"/>
    </source>
</evidence>
<dbReference type="Proteomes" id="UP000278627">
    <property type="component" value="Unassembled WGS sequence"/>
</dbReference>
<organism evidence="3">
    <name type="scientific">Brugia pahangi</name>
    <name type="common">Filarial nematode worm</name>
    <dbReference type="NCBI Taxonomy" id="6280"/>
    <lineage>
        <taxon>Eukaryota</taxon>
        <taxon>Metazoa</taxon>
        <taxon>Ecdysozoa</taxon>
        <taxon>Nematoda</taxon>
        <taxon>Chromadorea</taxon>
        <taxon>Rhabditida</taxon>
        <taxon>Spirurina</taxon>
        <taxon>Spiruromorpha</taxon>
        <taxon>Filarioidea</taxon>
        <taxon>Onchocercidae</taxon>
        <taxon>Brugia</taxon>
    </lineage>
</organism>
<evidence type="ECO:0000313" key="3">
    <source>
        <dbReference type="WBParaSite" id="BPAG_0000085301-mRNA-1"/>
    </source>
</evidence>
<accession>A0A0N4SYN5</accession>
<protein>
    <submittedName>
        <fullName evidence="1 3">Uncharacterized protein</fullName>
    </submittedName>
</protein>
<reference evidence="1 2" key="2">
    <citation type="submission" date="2018-11" db="EMBL/GenBank/DDBJ databases">
        <authorList>
            <consortium name="Pathogen Informatics"/>
        </authorList>
    </citation>
    <scope>NUCLEOTIDE SEQUENCE [LARGE SCALE GENOMIC DNA]</scope>
</reference>